<dbReference type="EMBL" id="LXQA010013199">
    <property type="protein sequence ID" value="MCH87943.1"/>
    <property type="molecule type" value="Genomic_DNA"/>
</dbReference>
<name>A0A392ML71_9FABA</name>
<evidence type="ECO:0000313" key="3">
    <source>
        <dbReference type="Proteomes" id="UP000265520"/>
    </source>
</evidence>
<proteinExistence type="predicted"/>
<gene>
    <name evidence="2" type="ORF">A2U01_0008824</name>
</gene>
<reference evidence="2 3" key="1">
    <citation type="journal article" date="2018" name="Front. Plant Sci.">
        <title>Red Clover (Trifolium pratense) and Zigzag Clover (T. medium) - A Picture of Genomic Similarities and Differences.</title>
        <authorList>
            <person name="Dluhosova J."/>
            <person name="Istvanek J."/>
            <person name="Nedelnik J."/>
            <person name="Repkova J."/>
        </authorList>
    </citation>
    <scope>NUCLEOTIDE SEQUENCE [LARGE SCALE GENOMIC DNA]</scope>
    <source>
        <strain evidence="3">cv. 10/8</strain>
        <tissue evidence="2">Leaf</tissue>
    </source>
</reference>
<protein>
    <submittedName>
        <fullName evidence="2">Uncharacterized protein</fullName>
    </submittedName>
</protein>
<feature type="transmembrane region" description="Helical" evidence="1">
    <location>
        <begin position="25"/>
        <end position="44"/>
    </location>
</feature>
<accession>A0A392ML71</accession>
<comment type="caution">
    <text evidence="2">The sequence shown here is derived from an EMBL/GenBank/DDBJ whole genome shotgun (WGS) entry which is preliminary data.</text>
</comment>
<keyword evidence="1" id="KW-0472">Membrane</keyword>
<keyword evidence="3" id="KW-1185">Reference proteome</keyword>
<evidence type="ECO:0000313" key="2">
    <source>
        <dbReference type="EMBL" id="MCH87943.1"/>
    </source>
</evidence>
<sequence length="63" mass="7020">MYLPYRYTPFVVTGLIQHQPLPHPLVLSVGISPGFPGSLILLEANRFMYTSSSRTLADSTRVI</sequence>
<keyword evidence="1" id="KW-1133">Transmembrane helix</keyword>
<organism evidence="2 3">
    <name type="scientific">Trifolium medium</name>
    <dbReference type="NCBI Taxonomy" id="97028"/>
    <lineage>
        <taxon>Eukaryota</taxon>
        <taxon>Viridiplantae</taxon>
        <taxon>Streptophyta</taxon>
        <taxon>Embryophyta</taxon>
        <taxon>Tracheophyta</taxon>
        <taxon>Spermatophyta</taxon>
        <taxon>Magnoliopsida</taxon>
        <taxon>eudicotyledons</taxon>
        <taxon>Gunneridae</taxon>
        <taxon>Pentapetalae</taxon>
        <taxon>rosids</taxon>
        <taxon>fabids</taxon>
        <taxon>Fabales</taxon>
        <taxon>Fabaceae</taxon>
        <taxon>Papilionoideae</taxon>
        <taxon>50 kb inversion clade</taxon>
        <taxon>NPAAA clade</taxon>
        <taxon>Hologalegina</taxon>
        <taxon>IRL clade</taxon>
        <taxon>Trifolieae</taxon>
        <taxon>Trifolium</taxon>
    </lineage>
</organism>
<keyword evidence="1" id="KW-0812">Transmembrane</keyword>
<evidence type="ECO:0000256" key="1">
    <source>
        <dbReference type="SAM" id="Phobius"/>
    </source>
</evidence>
<dbReference type="Proteomes" id="UP000265520">
    <property type="component" value="Unassembled WGS sequence"/>
</dbReference>
<dbReference type="AlphaFoldDB" id="A0A392ML71"/>